<evidence type="ECO:0000313" key="7">
    <source>
        <dbReference type="EMBL" id="RJG47938.1"/>
    </source>
</evidence>
<dbReference type="GO" id="GO:0016020">
    <property type="term" value="C:membrane"/>
    <property type="evidence" value="ECO:0007669"/>
    <property type="project" value="UniProtKB-SubCell"/>
</dbReference>
<keyword evidence="8" id="KW-1185">Reference proteome</keyword>
<evidence type="ECO:0000256" key="2">
    <source>
        <dbReference type="ARBA" id="ARBA00022692"/>
    </source>
</evidence>
<feature type="domain" description="EamA" evidence="6">
    <location>
        <begin position="153"/>
        <end position="279"/>
    </location>
</feature>
<dbReference type="SUPFAM" id="SSF103481">
    <property type="entry name" value="Multidrug resistance efflux transporter EmrE"/>
    <property type="match status" value="1"/>
</dbReference>
<evidence type="ECO:0000259" key="6">
    <source>
        <dbReference type="Pfam" id="PF00892"/>
    </source>
</evidence>
<evidence type="ECO:0000256" key="1">
    <source>
        <dbReference type="ARBA" id="ARBA00004141"/>
    </source>
</evidence>
<feature type="transmembrane region" description="Helical" evidence="5">
    <location>
        <begin position="207"/>
        <end position="228"/>
    </location>
</feature>
<dbReference type="RefSeq" id="WP_147378752.1">
    <property type="nucleotide sequence ID" value="NZ_QZCH01000010.1"/>
</dbReference>
<proteinExistence type="predicted"/>
<dbReference type="EMBL" id="QZCH01000010">
    <property type="protein sequence ID" value="RJG47938.1"/>
    <property type="molecule type" value="Genomic_DNA"/>
</dbReference>
<keyword evidence="4 5" id="KW-0472">Membrane</keyword>
<dbReference type="AlphaFoldDB" id="A0A418YF90"/>
<protein>
    <submittedName>
        <fullName evidence="7">DMT family transporter</fullName>
    </submittedName>
</protein>
<feature type="transmembrane region" description="Helical" evidence="5">
    <location>
        <begin position="123"/>
        <end position="141"/>
    </location>
</feature>
<dbReference type="Proteomes" id="UP000283255">
    <property type="component" value="Unassembled WGS sequence"/>
</dbReference>
<gene>
    <name evidence="7" type="ORF">D1Z90_09500</name>
</gene>
<dbReference type="PANTHER" id="PTHR32322:SF9">
    <property type="entry name" value="AMINO-ACID METABOLITE EFFLUX PUMP-RELATED"/>
    <property type="match status" value="1"/>
</dbReference>
<name>A0A418YF90_9GAMM</name>
<comment type="caution">
    <text evidence="7">The sequence shown here is derived from an EMBL/GenBank/DDBJ whole genome shotgun (WGS) entry which is preliminary data.</text>
</comment>
<dbReference type="PANTHER" id="PTHR32322">
    <property type="entry name" value="INNER MEMBRANE TRANSPORTER"/>
    <property type="match status" value="1"/>
</dbReference>
<feature type="transmembrane region" description="Helical" evidence="5">
    <location>
        <begin position="153"/>
        <end position="171"/>
    </location>
</feature>
<dbReference type="InterPro" id="IPR050638">
    <property type="entry name" value="AA-Vitamin_Transporters"/>
</dbReference>
<comment type="subcellular location">
    <subcellularLocation>
        <location evidence="1">Membrane</location>
        <topology evidence="1">Multi-pass membrane protein</topology>
    </subcellularLocation>
</comment>
<reference evidence="7 8" key="2">
    <citation type="submission" date="2019-01" db="EMBL/GenBank/DDBJ databases">
        <title>Motilimonas pumilus sp. nov., isolated from the gut of sea cucumber (Apostichopus japonicus).</title>
        <authorList>
            <person name="Wang F.-Q."/>
            <person name="Ren L.-H."/>
            <person name="Lin Y.-W."/>
            <person name="Sun G.-H."/>
            <person name="Du Z.-J."/>
            <person name="Zhao J.-X."/>
            <person name="Liu X.-J."/>
            <person name="Liu L.-J."/>
        </authorList>
    </citation>
    <scope>NUCLEOTIDE SEQUENCE [LARGE SCALE GENOMIC DNA]</scope>
    <source>
        <strain evidence="7 8">PLHSC7-2</strain>
    </source>
</reference>
<feature type="transmembrane region" description="Helical" evidence="5">
    <location>
        <begin position="240"/>
        <end position="260"/>
    </location>
</feature>
<sequence>MPSFVILTITLFLFAANSVLCRLALANGYIDAGGFTLLRCMFGFMCLYWLLRRRQTTHSGASATLSHQGSVWLPGIALFAYAAGFSYAYLALDAGMGALILFAMVQVTLFVITLCQRLWPNRLELLGIAIAFSGLLYLLWPSTGEEGKPSSDWAILLMAIAGAAWGIYTWLGKCQTDALVATYNSFKVASVCCLLLLPWVAWSEISWQGVLLAVASGALASGIGYNLWYGLLPRLGALQAGLYQLSVPVLSAALGIVFLAEQLTTQFVIATILVLAGIGISQVFRRT</sequence>
<evidence type="ECO:0000256" key="5">
    <source>
        <dbReference type="SAM" id="Phobius"/>
    </source>
</evidence>
<feature type="transmembrane region" description="Helical" evidence="5">
    <location>
        <begin position="96"/>
        <end position="116"/>
    </location>
</feature>
<feature type="transmembrane region" description="Helical" evidence="5">
    <location>
        <begin position="266"/>
        <end position="284"/>
    </location>
</feature>
<evidence type="ECO:0000256" key="3">
    <source>
        <dbReference type="ARBA" id="ARBA00022989"/>
    </source>
</evidence>
<accession>A0A418YF90</accession>
<keyword evidence="2 5" id="KW-0812">Transmembrane</keyword>
<feature type="transmembrane region" description="Helical" evidence="5">
    <location>
        <begin position="71"/>
        <end position="90"/>
    </location>
</feature>
<feature type="transmembrane region" description="Helical" evidence="5">
    <location>
        <begin position="28"/>
        <end position="51"/>
    </location>
</feature>
<dbReference type="InterPro" id="IPR037185">
    <property type="entry name" value="EmrE-like"/>
</dbReference>
<feature type="transmembrane region" description="Helical" evidence="5">
    <location>
        <begin position="178"/>
        <end position="201"/>
    </location>
</feature>
<organism evidence="7 8">
    <name type="scientific">Motilimonas pumila</name>
    <dbReference type="NCBI Taxonomy" id="2303987"/>
    <lineage>
        <taxon>Bacteria</taxon>
        <taxon>Pseudomonadati</taxon>
        <taxon>Pseudomonadota</taxon>
        <taxon>Gammaproteobacteria</taxon>
        <taxon>Alteromonadales</taxon>
        <taxon>Alteromonadales genera incertae sedis</taxon>
        <taxon>Motilimonas</taxon>
    </lineage>
</organism>
<dbReference type="InterPro" id="IPR000620">
    <property type="entry name" value="EamA_dom"/>
</dbReference>
<evidence type="ECO:0000313" key="8">
    <source>
        <dbReference type="Proteomes" id="UP000283255"/>
    </source>
</evidence>
<dbReference type="OrthoDB" id="321830at2"/>
<reference evidence="7 8" key="1">
    <citation type="submission" date="2018-09" db="EMBL/GenBank/DDBJ databases">
        <authorList>
            <person name="Wang F."/>
        </authorList>
    </citation>
    <scope>NUCLEOTIDE SEQUENCE [LARGE SCALE GENOMIC DNA]</scope>
    <source>
        <strain evidence="7 8">PLHSC7-2</strain>
    </source>
</reference>
<dbReference type="Pfam" id="PF00892">
    <property type="entry name" value="EamA"/>
    <property type="match status" value="1"/>
</dbReference>
<evidence type="ECO:0000256" key="4">
    <source>
        <dbReference type="ARBA" id="ARBA00023136"/>
    </source>
</evidence>
<keyword evidence="3 5" id="KW-1133">Transmembrane helix</keyword>